<sequence length="86" mass="9899">MKYAFGYILLLINILLVTPILNRMLTNQISQWDAISYICPLITILALMLLLGKNKPRNIHWQINLIGHIVVGLIPILFMVSIFIRL</sequence>
<comment type="caution">
    <text evidence="2">The sequence shown here is derived from an EMBL/GenBank/DDBJ whole genome shotgun (WGS) entry which is preliminary data.</text>
</comment>
<evidence type="ECO:0000313" key="3">
    <source>
        <dbReference type="Proteomes" id="UP000195321"/>
    </source>
</evidence>
<dbReference type="AlphaFoldDB" id="A0A1Y3M605"/>
<dbReference type="EMBL" id="MWPX01000086">
    <property type="protein sequence ID" value="OUM45855.1"/>
    <property type="molecule type" value="Genomic_DNA"/>
</dbReference>
<dbReference type="Proteomes" id="UP000195321">
    <property type="component" value="Unassembled WGS sequence"/>
</dbReference>
<evidence type="ECO:0000256" key="1">
    <source>
        <dbReference type="SAM" id="Phobius"/>
    </source>
</evidence>
<keyword evidence="1" id="KW-0812">Transmembrane</keyword>
<feature type="transmembrane region" description="Helical" evidence="1">
    <location>
        <begin position="34"/>
        <end position="51"/>
    </location>
</feature>
<reference evidence="2 3" key="1">
    <citation type="submission" date="2017-02" db="EMBL/GenBank/DDBJ databases">
        <title>Bacillus pseudomycoides isolate FSL K6-0042.</title>
        <authorList>
            <person name="Kovac J."/>
        </authorList>
    </citation>
    <scope>NUCLEOTIDE SEQUENCE [LARGE SCALE GENOMIC DNA]</scope>
    <source>
        <strain evidence="2 3">FSL K6-0042</strain>
    </source>
</reference>
<feature type="transmembrane region" description="Helical" evidence="1">
    <location>
        <begin position="63"/>
        <end position="84"/>
    </location>
</feature>
<name>A0A1Y3M605_9BACI</name>
<keyword evidence="1" id="KW-0472">Membrane</keyword>
<keyword evidence="1" id="KW-1133">Transmembrane helix</keyword>
<proteinExistence type="predicted"/>
<gene>
    <name evidence="2" type="ORF">BW425_27080</name>
</gene>
<protein>
    <submittedName>
        <fullName evidence="2">Uncharacterized protein</fullName>
    </submittedName>
</protein>
<feature type="transmembrane region" description="Helical" evidence="1">
    <location>
        <begin position="5"/>
        <end position="22"/>
    </location>
</feature>
<organism evidence="2 3">
    <name type="scientific">Bacillus pseudomycoides</name>
    <dbReference type="NCBI Taxonomy" id="64104"/>
    <lineage>
        <taxon>Bacteria</taxon>
        <taxon>Bacillati</taxon>
        <taxon>Bacillota</taxon>
        <taxon>Bacilli</taxon>
        <taxon>Bacillales</taxon>
        <taxon>Bacillaceae</taxon>
        <taxon>Bacillus</taxon>
        <taxon>Bacillus cereus group</taxon>
    </lineage>
</organism>
<evidence type="ECO:0000313" key="2">
    <source>
        <dbReference type="EMBL" id="OUM45855.1"/>
    </source>
</evidence>
<accession>A0A1Y3M605</accession>